<feature type="domain" description="Zorya protein ZorC EH" evidence="1">
    <location>
        <begin position="41"/>
        <end position="427"/>
    </location>
</feature>
<reference evidence="2 3" key="1">
    <citation type="submission" date="2018-07" db="EMBL/GenBank/DDBJ databases">
        <title>Genomic Encyclopedia of Type Strains, Phase III (KMG-III): the genomes of soil and plant-associated and newly described type strains.</title>
        <authorList>
            <person name="Whitman W."/>
        </authorList>
    </citation>
    <scope>NUCLEOTIDE SEQUENCE [LARGE SCALE GENOMIC DNA]</scope>
    <source>
        <strain evidence="2 3">31-25a</strain>
    </source>
</reference>
<name>A0A368Z709_9HYPH</name>
<evidence type="ECO:0000259" key="1">
    <source>
        <dbReference type="Pfam" id="PF15611"/>
    </source>
</evidence>
<dbReference type="Pfam" id="PF15611">
    <property type="entry name" value="EH_Signature"/>
    <property type="match status" value="1"/>
</dbReference>
<accession>A0A368Z709</accession>
<keyword evidence="3" id="KW-1185">Reference proteome</keyword>
<gene>
    <name evidence="2" type="ORF">C7476_101334</name>
</gene>
<dbReference type="Proteomes" id="UP000253324">
    <property type="component" value="Unassembled WGS sequence"/>
</dbReference>
<dbReference type="EMBL" id="QPJM01000001">
    <property type="protein sequence ID" value="RCW87568.1"/>
    <property type="molecule type" value="Genomic_DNA"/>
</dbReference>
<dbReference type="InterPro" id="IPR028943">
    <property type="entry name" value="ZorC_EH_Signature_dom"/>
</dbReference>
<organism evidence="2 3">
    <name type="scientific">Phyllobacterium bourgognense</name>
    <dbReference type="NCBI Taxonomy" id="314236"/>
    <lineage>
        <taxon>Bacteria</taxon>
        <taxon>Pseudomonadati</taxon>
        <taxon>Pseudomonadota</taxon>
        <taxon>Alphaproteobacteria</taxon>
        <taxon>Hyphomicrobiales</taxon>
        <taxon>Phyllobacteriaceae</taxon>
        <taxon>Phyllobacterium</taxon>
    </lineage>
</organism>
<evidence type="ECO:0000313" key="3">
    <source>
        <dbReference type="Proteomes" id="UP000253324"/>
    </source>
</evidence>
<evidence type="ECO:0000313" key="2">
    <source>
        <dbReference type="EMBL" id="RCW87568.1"/>
    </source>
</evidence>
<comment type="caution">
    <text evidence="2">The sequence shown here is derived from an EMBL/GenBank/DDBJ whole genome shotgun (WGS) entry which is preliminary data.</text>
</comment>
<proteinExistence type="predicted"/>
<protein>
    <submittedName>
        <fullName evidence="2">EH signature protein</fullName>
    </submittedName>
</protein>
<dbReference type="AlphaFoldDB" id="A0A368Z709"/>
<sequence>MPPASPLARLAKKVEESGRNAEHRPAKDFDGIALRLLNDVRAGVTLRNRQLKDAAWCLWTTTPALADTKDVMNGVLSQLVSADSARPFRTLASSFMTSYSNEMPGRLDAAATLAKLSNKWGGPWGELHKKFRLFDLDVGPRLLADAVIEQDKPAPDILKEAGLGAMNAQSGYAKAVTAALLDRLATSRAHDHLTRLDRIKRYAMTEGGRPIYNDLLPNLIEALLRPFSQEKIEKAIRDAFLKVVLMLLGDPRLKPGNWAFVPAPLRELVQRWLTEQSLRQFLDIVDRIADDSMWSYRRAFWEGVYNKGLIDEAWVAFGPDGTRLARSVFGSNAEFARLEAEGRQVEAGHAVLLLRIGDGVVADWSHNGKCNIWSDASERSAPKLFRRSYGSDEIRIHKGAGNFETSTKLSQMHMASQTYSWQSKVAERLYAMTGVRLQQRDYRYR</sequence>